<dbReference type="GO" id="GO:0005886">
    <property type="term" value="C:plasma membrane"/>
    <property type="evidence" value="ECO:0007669"/>
    <property type="project" value="TreeGrafter"/>
</dbReference>
<dbReference type="SUPFAM" id="SSF52540">
    <property type="entry name" value="P-loop containing nucleoside triphosphate hydrolases"/>
    <property type="match status" value="1"/>
</dbReference>
<keyword evidence="4" id="KW-0472">Membrane</keyword>
<dbReference type="EMBL" id="CP036425">
    <property type="protein sequence ID" value="QDU34924.1"/>
    <property type="molecule type" value="Genomic_DNA"/>
</dbReference>
<dbReference type="PANTHER" id="PTHR30258:SF3">
    <property type="entry name" value="SLL1921 PROTEIN"/>
    <property type="match status" value="1"/>
</dbReference>
<feature type="transmembrane region" description="Helical" evidence="4">
    <location>
        <begin position="52"/>
        <end position="77"/>
    </location>
</feature>
<evidence type="ECO:0000313" key="6">
    <source>
        <dbReference type="EMBL" id="QDU34924.1"/>
    </source>
</evidence>
<name>A0A517YXH6_9BACT</name>
<evidence type="ECO:0000256" key="4">
    <source>
        <dbReference type="SAM" id="Phobius"/>
    </source>
</evidence>
<keyword evidence="4" id="KW-1133">Transmembrane helix</keyword>
<dbReference type="GO" id="GO:0016887">
    <property type="term" value="F:ATP hydrolysis activity"/>
    <property type="evidence" value="ECO:0007669"/>
    <property type="project" value="TreeGrafter"/>
</dbReference>
<dbReference type="AlphaFoldDB" id="A0A517YXH6"/>
<feature type="transmembrane region" description="Helical" evidence="4">
    <location>
        <begin position="12"/>
        <end position="32"/>
    </location>
</feature>
<dbReference type="Pfam" id="PF00437">
    <property type="entry name" value="T2SSE"/>
    <property type="match status" value="1"/>
</dbReference>
<dbReference type="InterPro" id="IPR027417">
    <property type="entry name" value="P-loop_NTPase"/>
</dbReference>
<dbReference type="GO" id="GO:0005524">
    <property type="term" value="F:ATP binding"/>
    <property type="evidence" value="ECO:0007669"/>
    <property type="project" value="UniProtKB-KW"/>
</dbReference>
<dbReference type="KEGG" id="pcor:KS4_30010"/>
<evidence type="ECO:0000256" key="1">
    <source>
        <dbReference type="ARBA" id="ARBA00006611"/>
    </source>
</evidence>
<evidence type="ECO:0000313" key="7">
    <source>
        <dbReference type="Proteomes" id="UP000317369"/>
    </source>
</evidence>
<keyword evidence="3" id="KW-0067">ATP-binding</keyword>
<dbReference type="PANTHER" id="PTHR30258">
    <property type="entry name" value="TYPE II SECRETION SYSTEM PROTEIN GSPE-RELATED"/>
    <property type="match status" value="1"/>
</dbReference>
<evidence type="ECO:0000256" key="3">
    <source>
        <dbReference type="ARBA" id="ARBA00022840"/>
    </source>
</evidence>
<dbReference type="Gene3D" id="3.30.450.90">
    <property type="match status" value="1"/>
</dbReference>
<sequence>MINTLLQADNVFLMSLVNPVLFLVALGCWAWVVSSLDKDAEFYYLPRPWTNLFLIVTGAIGLGLMLLIPFFILGFILGLCPMAGGVMGYAYYRNTKVPEKDKWSLSMDTIRMHFEERAHAKAQKSATLSLIEKDGGHIEVPSRSDPRLEAHEALENVLDFAVPRRATQVDLVVDANKAAMVARIDGVKYPQPALEPQVALKLIDYVKEAAGMDVEERRKKQQGTLRFSLEDSGMHEVQLLTMGSTRGVSLTMTLDDSRATLPLDELGLIDTQAKQLHDAIDQEGRVIVVSTPPKMGSTTTLYSLTQIHDPYIQMVVTMEDQEIYEMEGVSHTEIPAEMTVEEFNHKLRAILRSDPNVVMINRIPAASTLGEIVDLTEDIRFYLGMAGTDTFSSLNSWIDQVGNKRKAADAIGGVVTQRLMRKLCETCRTAYTPDPAVLKKMNLPSNRVGKLYKASGQVVIKDKAQTCPMCHGIGYRGRIAVFEVMPIDDVARHHIAKGEMDKLKSHLRKQKMLYLQEAALAKVVEGVTDIKEVTRALSEKSGGVKRAARAKAKVSG</sequence>
<dbReference type="Gene3D" id="3.40.50.300">
    <property type="entry name" value="P-loop containing nucleotide triphosphate hydrolases"/>
    <property type="match status" value="1"/>
</dbReference>
<keyword evidence="2" id="KW-0547">Nucleotide-binding</keyword>
<dbReference type="Proteomes" id="UP000317369">
    <property type="component" value="Chromosome"/>
</dbReference>
<dbReference type="OrthoDB" id="244550at2"/>
<reference evidence="6 7" key="1">
    <citation type="submission" date="2019-02" db="EMBL/GenBank/DDBJ databases">
        <title>Deep-cultivation of Planctomycetes and their phenomic and genomic characterization uncovers novel biology.</title>
        <authorList>
            <person name="Wiegand S."/>
            <person name="Jogler M."/>
            <person name="Boedeker C."/>
            <person name="Pinto D."/>
            <person name="Vollmers J."/>
            <person name="Rivas-Marin E."/>
            <person name="Kohn T."/>
            <person name="Peeters S.H."/>
            <person name="Heuer A."/>
            <person name="Rast P."/>
            <person name="Oberbeckmann S."/>
            <person name="Bunk B."/>
            <person name="Jeske O."/>
            <person name="Meyerdierks A."/>
            <person name="Storesund J.E."/>
            <person name="Kallscheuer N."/>
            <person name="Luecker S."/>
            <person name="Lage O.M."/>
            <person name="Pohl T."/>
            <person name="Merkel B.J."/>
            <person name="Hornburger P."/>
            <person name="Mueller R.-W."/>
            <person name="Bruemmer F."/>
            <person name="Labrenz M."/>
            <person name="Spormann A.M."/>
            <person name="Op den Camp H."/>
            <person name="Overmann J."/>
            <person name="Amann R."/>
            <person name="Jetten M.S.M."/>
            <person name="Mascher T."/>
            <person name="Medema M.H."/>
            <person name="Devos D.P."/>
            <person name="Kaster A.-K."/>
            <person name="Ovreas L."/>
            <person name="Rohde M."/>
            <person name="Galperin M.Y."/>
            <person name="Jogler C."/>
        </authorList>
    </citation>
    <scope>NUCLEOTIDE SEQUENCE [LARGE SCALE GENOMIC DNA]</scope>
    <source>
        <strain evidence="6 7">KS4</strain>
    </source>
</reference>
<accession>A0A517YXH6</accession>
<keyword evidence="4" id="KW-0812">Transmembrane</keyword>
<proteinExistence type="inferred from homology"/>
<dbReference type="RefSeq" id="WP_145079466.1">
    <property type="nucleotide sequence ID" value="NZ_CP036425.1"/>
</dbReference>
<evidence type="ECO:0000256" key="2">
    <source>
        <dbReference type="ARBA" id="ARBA00022741"/>
    </source>
</evidence>
<dbReference type="InterPro" id="IPR001482">
    <property type="entry name" value="T2SS/T4SS_dom"/>
</dbReference>
<gene>
    <name evidence="6" type="primary">epsE_5</name>
    <name evidence="6" type="ORF">KS4_30010</name>
</gene>
<organism evidence="6 7">
    <name type="scientific">Poriferisphaera corsica</name>
    <dbReference type="NCBI Taxonomy" id="2528020"/>
    <lineage>
        <taxon>Bacteria</taxon>
        <taxon>Pseudomonadati</taxon>
        <taxon>Planctomycetota</taxon>
        <taxon>Phycisphaerae</taxon>
        <taxon>Phycisphaerales</taxon>
        <taxon>Phycisphaeraceae</taxon>
        <taxon>Poriferisphaera</taxon>
    </lineage>
</organism>
<evidence type="ECO:0000259" key="5">
    <source>
        <dbReference type="Pfam" id="PF00437"/>
    </source>
</evidence>
<feature type="domain" description="Bacterial type II secretion system protein E" evidence="5">
    <location>
        <begin position="154"/>
        <end position="535"/>
    </location>
</feature>
<comment type="similarity">
    <text evidence="1">Belongs to the GSP E family.</text>
</comment>
<protein>
    <submittedName>
        <fullName evidence="6">Type II secretion system protein E</fullName>
    </submittedName>
</protein>
<keyword evidence="7" id="KW-1185">Reference proteome</keyword>